<reference evidence="4" key="1">
    <citation type="submission" date="2014-04" db="EMBL/GenBank/DDBJ databases">
        <title>Whole-Genome optical mapping and complete genome sequence of Sphingobacterium deserti sp. nov., a new spaces isolated from desert in the west of China.</title>
        <authorList>
            <person name="Teng C."/>
            <person name="Zhou Z."/>
            <person name="Li X."/>
            <person name="Chen M."/>
            <person name="Lin M."/>
            <person name="Wang L."/>
            <person name="Su S."/>
            <person name="Zhang C."/>
            <person name="Zhang W."/>
        </authorList>
    </citation>
    <scope>NUCLEOTIDE SEQUENCE [LARGE SCALE GENOMIC DNA]</scope>
    <source>
        <strain evidence="4">ACCC05744</strain>
    </source>
</reference>
<protein>
    <submittedName>
        <fullName evidence="3">Class I peptide chain release factor</fullName>
    </submittedName>
</protein>
<evidence type="ECO:0000256" key="1">
    <source>
        <dbReference type="ARBA" id="ARBA00010835"/>
    </source>
</evidence>
<evidence type="ECO:0000259" key="2">
    <source>
        <dbReference type="PROSITE" id="PS00745"/>
    </source>
</evidence>
<dbReference type="PANTHER" id="PTHR47814">
    <property type="entry name" value="PEPTIDYL-TRNA HYDROLASE ARFB"/>
    <property type="match status" value="1"/>
</dbReference>
<sequence>MSIDHTSLIKEVIFNTSRSGGAGGQHVNKVESKVSLHWNPFSSKVITEDQRERLKHKLANRLSKDGFMQLDASDTRSQIKNKEIVIARFLTLIEQALKTEKKRVPTRVPKSEILNRLDRKKRNALKKSSRGKIDLD</sequence>
<dbReference type="Gene3D" id="3.30.160.20">
    <property type="match status" value="1"/>
</dbReference>
<evidence type="ECO:0000313" key="3">
    <source>
        <dbReference type="EMBL" id="KGE15368.1"/>
    </source>
</evidence>
<dbReference type="EMBL" id="JJMU01000013">
    <property type="protein sequence ID" value="KGE15368.1"/>
    <property type="molecule type" value="Genomic_DNA"/>
</dbReference>
<dbReference type="GO" id="GO:0004045">
    <property type="term" value="F:peptidyl-tRNA hydrolase activity"/>
    <property type="evidence" value="ECO:0007669"/>
    <property type="project" value="TreeGrafter"/>
</dbReference>
<proteinExistence type="inferred from homology"/>
<reference evidence="3 4" key="2">
    <citation type="journal article" date="2015" name="PLoS ONE">
        <title>Whole-Genome Optical Mapping and Finished Genome Sequence of Sphingobacterium deserti sp. nov., a New Species Isolated from the Western Desert of China.</title>
        <authorList>
            <person name="Teng C."/>
            <person name="Zhou Z."/>
            <person name="Molnar I."/>
            <person name="Li X."/>
            <person name="Tang R."/>
            <person name="Chen M."/>
            <person name="Wang L."/>
            <person name="Su S."/>
            <person name="Zhang W."/>
            <person name="Lin M."/>
        </authorList>
    </citation>
    <scope>NUCLEOTIDE SEQUENCE [LARGE SCALE GENOMIC DNA]</scope>
    <source>
        <strain evidence="4">ACCC05744</strain>
    </source>
</reference>
<name>A0A0B8T4Z2_9SPHI</name>
<dbReference type="GO" id="GO:0043022">
    <property type="term" value="F:ribosome binding"/>
    <property type="evidence" value="ECO:0007669"/>
    <property type="project" value="TreeGrafter"/>
</dbReference>
<dbReference type="RefSeq" id="WP_193790628.1">
    <property type="nucleotide sequence ID" value="NZ_JJMU01000013.1"/>
</dbReference>
<feature type="domain" description="Prokaryotic-type class I peptide chain release factors" evidence="2">
    <location>
        <begin position="18"/>
        <end position="34"/>
    </location>
</feature>
<organism evidence="3 4">
    <name type="scientific">Sphingobacterium deserti</name>
    <dbReference type="NCBI Taxonomy" id="1229276"/>
    <lineage>
        <taxon>Bacteria</taxon>
        <taxon>Pseudomonadati</taxon>
        <taxon>Bacteroidota</taxon>
        <taxon>Sphingobacteriia</taxon>
        <taxon>Sphingobacteriales</taxon>
        <taxon>Sphingobacteriaceae</taxon>
        <taxon>Sphingobacterium</taxon>
    </lineage>
</organism>
<comment type="similarity">
    <text evidence="1">Belongs to the prokaryotic/mitochondrial release factor family.</text>
</comment>
<dbReference type="PATRIC" id="fig|1229276.3.peg.875"/>
<dbReference type="Proteomes" id="UP000031802">
    <property type="component" value="Unassembled WGS sequence"/>
</dbReference>
<evidence type="ECO:0000313" key="4">
    <source>
        <dbReference type="Proteomes" id="UP000031802"/>
    </source>
</evidence>
<accession>A0A0B8T4Z2</accession>
<dbReference type="InterPro" id="IPR045853">
    <property type="entry name" value="Pep_chain_release_fac_I_sf"/>
</dbReference>
<dbReference type="GO" id="GO:0072344">
    <property type="term" value="P:rescue of stalled ribosome"/>
    <property type="evidence" value="ECO:0007669"/>
    <property type="project" value="TreeGrafter"/>
</dbReference>
<dbReference type="GO" id="GO:0003747">
    <property type="term" value="F:translation release factor activity"/>
    <property type="evidence" value="ECO:0007669"/>
    <property type="project" value="InterPro"/>
</dbReference>
<keyword evidence="4" id="KW-1185">Reference proteome</keyword>
<dbReference type="InterPro" id="IPR000352">
    <property type="entry name" value="Pep_chain_release_fac_I"/>
</dbReference>
<dbReference type="Pfam" id="PF00472">
    <property type="entry name" value="RF-1"/>
    <property type="match status" value="1"/>
</dbReference>
<dbReference type="STRING" id="1229276.DI53_0850"/>
<dbReference type="eggNOG" id="COG1186">
    <property type="taxonomic scope" value="Bacteria"/>
</dbReference>
<gene>
    <name evidence="3" type="ORF">DI53_0850</name>
</gene>
<dbReference type="SUPFAM" id="SSF75620">
    <property type="entry name" value="Release factor"/>
    <property type="match status" value="1"/>
</dbReference>
<dbReference type="NCBIfam" id="NF006718">
    <property type="entry name" value="PRK09256.1"/>
    <property type="match status" value="1"/>
</dbReference>
<comment type="caution">
    <text evidence="3">The sequence shown here is derived from an EMBL/GenBank/DDBJ whole genome shotgun (WGS) entry which is preliminary data.</text>
</comment>
<dbReference type="PANTHER" id="PTHR47814:SF1">
    <property type="entry name" value="PEPTIDYL-TRNA HYDROLASE ARFB"/>
    <property type="match status" value="1"/>
</dbReference>
<dbReference type="PROSITE" id="PS00745">
    <property type="entry name" value="RF_PROK_I"/>
    <property type="match status" value="1"/>
</dbReference>
<dbReference type="AlphaFoldDB" id="A0A0B8T4Z2"/>